<feature type="transmembrane region" description="Helical" evidence="1">
    <location>
        <begin position="12"/>
        <end position="34"/>
    </location>
</feature>
<dbReference type="EMBL" id="REFS01000005">
    <property type="protein sequence ID" value="RMB13365.1"/>
    <property type="molecule type" value="Genomic_DNA"/>
</dbReference>
<evidence type="ECO:0000313" key="4">
    <source>
        <dbReference type="Proteomes" id="UP000277326"/>
    </source>
</evidence>
<protein>
    <submittedName>
        <fullName evidence="2 3">Cytochrome C biogenesis protein</fullName>
    </submittedName>
</protein>
<proteinExistence type="predicted"/>
<reference evidence="3" key="3">
    <citation type="submission" date="2018-10" db="EMBL/GenBank/DDBJ databases">
        <authorList>
            <person name="Whitman W."/>
            <person name="Huntemann M."/>
            <person name="Clum A."/>
            <person name="Pillay M."/>
            <person name="Palaniappan K."/>
            <person name="Varghese N."/>
            <person name="Mikhailova N."/>
            <person name="Stamatis D."/>
            <person name="Reddy T."/>
            <person name="Daum C."/>
            <person name="Shapiro N."/>
            <person name="Ivanova N."/>
            <person name="Kyrpides N."/>
            <person name="Woyke T."/>
        </authorList>
    </citation>
    <scope>NUCLEOTIDE SEQUENCE</scope>
    <source>
        <strain evidence="3">CGMCC 1.10124</strain>
    </source>
</reference>
<evidence type="ECO:0000313" key="2">
    <source>
        <dbReference type="EMBL" id="AZH23876.1"/>
    </source>
</evidence>
<reference evidence="3 4" key="1">
    <citation type="journal article" date="2015" name="Stand. Genomic Sci.">
        <title>Genomic Encyclopedia of Bacterial and Archaeal Type Strains, Phase III: the genomes of soil and plant-associated and newly described type strains.</title>
        <authorList>
            <person name="Whitman W.B."/>
            <person name="Woyke T."/>
            <person name="Klenk H.P."/>
            <person name="Zhou Y."/>
            <person name="Lilburn T.G."/>
            <person name="Beck B.J."/>
            <person name="De Vos P."/>
            <person name="Vandamme P."/>
            <person name="Eisen J.A."/>
            <person name="Garrity G."/>
            <person name="Hugenholtz P."/>
            <person name="Kyrpides N.C."/>
        </authorList>
    </citation>
    <scope>NUCLEOTIDE SEQUENCE [LARGE SCALE GENOMIC DNA]</scope>
    <source>
        <strain evidence="3 4">CGMCC 1.10124</strain>
    </source>
</reference>
<evidence type="ECO:0000256" key="1">
    <source>
        <dbReference type="SAM" id="Phobius"/>
    </source>
</evidence>
<dbReference type="EMBL" id="CP034145">
    <property type="protein sequence ID" value="AZH23876.1"/>
    <property type="molecule type" value="Genomic_DNA"/>
</dbReference>
<keyword evidence="1" id="KW-0812">Transmembrane</keyword>
<keyword evidence="1" id="KW-0472">Membrane</keyword>
<dbReference type="InterPro" id="IPR051790">
    <property type="entry name" value="Cytochrome_c-biogenesis_DsbD"/>
</dbReference>
<dbReference type="Proteomes" id="UP000277326">
    <property type="component" value="Unassembled WGS sequence"/>
</dbReference>
<dbReference type="OrthoDB" id="205803at2157"/>
<keyword evidence="1" id="KW-1133">Transmembrane helix</keyword>
<dbReference type="AlphaFoldDB" id="A0A3M0CX31"/>
<dbReference type="Proteomes" id="UP000282007">
    <property type="component" value="Chromosome"/>
</dbReference>
<feature type="transmembrane region" description="Helical" evidence="1">
    <location>
        <begin position="141"/>
        <end position="161"/>
    </location>
</feature>
<feature type="transmembrane region" description="Helical" evidence="1">
    <location>
        <begin position="69"/>
        <end position="94"/>
    </location>
</feature>
<gene>
    <name evidence="3" type="ORF">ATH50_2698</name>
    <name evidence="2" type="ORF">DU502_00140</name>
</gene>
<feature type="transmembrane region" description="Helical" evidence="1">
    <location>
        <begin position="173"/>
        <end position="194"/>
    </location>
</feature>
<name>A0A3M0CX31_9EURY</name>
<dbReference type="PANTHER" id="PTHR31272">
    <property type="entry name" value="CYTOCHROME C-TYPE BIOGENESIS PROTEIN HI_1454-RELATED"/>
    <property type="match status" value="1"/>
</dbReference>
<feature type="transmembrane region" description="Helical" evidence="1">
    <location>
        <begin position="100"/>
        <end position="120"/>
    </location>
</feature>
<dbReference type="RefSeq" id="WP_124896981.1">
    <property type="nucleotide sequence ID" value="NZ_CP034145.1"/>
</dbReference>
<reference evidence="2 5" key="2">
    <citation type="submission" date="2018-07" db="EMBL/GenBank/DDBJ databases">
        <title>Genome sequences of Haloplanus aerogenes JCM 16430T.</title>
        <authorList>
            <person name="Kim Y.B."/>
            <person name="Roh S.W."/>
        </authorList>
    </citation>
    <scope>NUCLEOTIDE SEQUENCE [LARGE SCALE GENOMIC DNA]</scope>
    <source>
        <strain evidence="2 5">JCM 16430</strain>
    </source>
</reference>
<keyword evidence="5" id="KW-1185">Reference proteome</keyword>
<feature type="transmembrane region" description="Helical" evidence="1">
    <location>
        <begin position="215"/>
        <end position="235"/>
    </location>
</feature>
<dbReference type="KEGG" id="haer:DU502_00140"/>
<sequence>MTGLTPPALLALAFSAGTATFFAPCAFPLLPGYLSYFLGDTVSMATEETGTPARPHTDRVRGPLARAGLVAVVASLGITLVYVGLAGTTAALGARALADIAILEVVVGGLFVVAGTAMAAGWKVSRSIVRLPKRRRSVVGFFLFGVLYAGAAAGCTAPLFLAVVARGLTAGPLFGVGIAAAYAAGMSAVLVVVTGVSAVGSSSVVSALAGYTERIYRVAGALLALSGVAELYYYAYGFPEVWPQ</sequence>
<organism evidence="3 4">
    <name type="scientific">Haloplanus aerogenes</name>
    <dbReference type="NCBI Taxonomy" id="660522"/>
    <lineage>
        <taxon>Archaea</taxon>
        <taxon>Methanobacteriati</taxon>
        <taxon>Methanobacteriota</taxon>
        <taxon>Stenosarchaea group</taxon>
        <taxon>Halobacteria</taxon>
        <taxon>Halobacteriales</taxon>
        <taxon>Haloferacaceae</taxon>
        <taxon>Haloplanus</taxon>
    </lineage>
</organism>
<accession>A0A3M0CX31</accession>
<evidence type="ECO:0000313" key="5">
    <source>
        <dbReference type="Proteomes" id="UP000282007"/>
    </source>
</evidence>
<evidence type="ECO:0000313" key="3">
    <source>
        <dbReference type="EMBL" id="RMB13365.1"/>
    </source>
</evidence>
<dbReference type="PANTHER" id="PTHR31272:SF9">
    <property type="entry name" value="BLL1027 PROTEIN"/>
    <property type="match status" value="1"/>
</dbReference>
<dbReference type="GeneID" id="38469648"/>